<evidence type="ECO:0000313" key="1">
    <source>
        <dbReference type="EMBL" id="KAH3857641.1"/>
    </source>
</evidence>
<sequence length="79" mass="9013">MDFSKSNDVDHIVSNFTCFKQRSQCFNIIRSTVGVEGCLENTFTRSSCLCDCPGYDFRKPAKSQQKVKTFQNSVYSAMH</sequence>
<protein>
    <submittedName>
        <fullName evidence="1">Uncharacterized protein</fullName>
    </submittedName>
</protein>
<keyword evidence="2" id="KW-1185">Reference proteome</keyword>
<dbReference type="Proteomes" id="UP000828390">
    <property type="component" value="Unassembled WGS sequence"/>
</dbReference>
<comment type="caution">
    <text evidence="1">The sequence shown here is derived from an EMBL/GenBank/DDBJ whole genome shotgun (WGS) entry which is preliminary data.</text>
</comment>
<evidence type="ECO:0000313" key="2">
    <source>
        <dbReference type="Proteomes" id="UP000828390"/>
    </source>
</evidence>
<accession>A0A9D4R779</accession>
<dbReference type="AlphaFoldDB" id="A0A9D4R779"/>
<proteinExistence type="predicted"/>
<name>A0A9D4R779_DREPO</name>
<reference evidence="1" key="1">
    <citation type="journal article" date="2019" name="bioRxiv">
        <title>The Genome of the Zebra Mussel, Dreissena polymorpha: A Resource for Invasive Species Research.</title>
        <authorList>
            <person name="McCartney M.A."/>
            <person name="Auch B."/>
            <person name="Kono T."/>
            <person name="Mallez S."/>
            <person name="Zhang Y."/>
            <person name="Obille A."/>
            <person name="Becker A."/>
            <person name="Abrahante J.E."/>
            <person name="Garbe J."/>
            <person name="Badalamenti J.P."/>
            <person name="Herman A."/>
            <person name="Mangelson H."/>
            <person name="Liachko I."/>
            <person name="Sullivan S."/>
            <person name="Sone E.D."/>
            <person name="Koren S."/>
            <person name="Silverstein K.A.T."/>
            <person name="Beckman K.B."/>
            <person name="Gohl D.M."/>
        </authorList>
    </citation>
    <scope>NUCLEOTIDE SEQUENCE</scope>
    <source>
        <strain evidence="1">Duluth1</strain>
        <tissue evidence="1">Whole animal</tissue>
    </source>
</reference>
<dbReference type="EMBL" id="JAIWYP010000003">
    <property type="protein sequence ID" value="KAH3857641.1"/>
    <property type="molecule type" value="Genomic_DNA"/>
</dbReference>
<gene>
    <name evidence="1" type="ORF">DPMN_100252</name>
</gene>
<reference evidence="1" key="2">
    <citation type="submission" date="2020-11" db="EMBL/GenBank/DDBJ databases">
        <authorList>
            <person name="McCartney M.A."/>
            <person name="Auch B."/>
            <person name="Kono T."/>
            <person name="Mallez S."/>
            <person name="Becker A."/>
            <person name="Gohl D.M."/>
            <person name="Silverstein K.A.T."/>
            <person name="Koren S."/>
            <person name="Bechman K.B."/>
            <person name="Herman A."/>
            <person name="Abrahante J.E."/>
            <person name="Garbe J."/>
        </authorList>
    </citation>
    <scope>NUCLEOTIDE SEQUENCE</scope>
    <source>
        <strain evidence="1">Duluth1</strain>
        <tissue evidence="1">Whole animal</tissue>
    </source>
</reference>
<organism evidence="1 2">
    <name type="scientific">Dreissena polymorpha</name>
    <name type="common">Zebra mussel</name>
    <name type="synonym">Mytilus polymorpha</name>
    <dbReference type="NCBI Taxonomy" id="45954"/>
    <lineage>
        <taxon>Eukaryota</taxon>
        <taxon>Metazoa</taxon>
        <taxon>Spiralia</taxon>
        <taxon>Lophotrochozoa</taxon>
        <taxon>Mollusca</taxon>
        <taxon>Bivalvia</taxon>
        <taxon>Autobranchia</taxon>
        <taxon>Heteroconchia</taxon>
        <taxon>Euheterodonta</taxon>
        <taxon>Imparidentia</taxon>
        <taxon>Neoheterodontei</taxon>
        <taxon>Myida</taxon>
        <taxon>Dreissenoidea</taxon>
        <taxon>Dreissenidae</taxon>
        <taxon>Dreissena</taxon>
    </lineage>
</organism>